<dbReference type="SUPFAM" id="SSF52540">
    <property type="entry name" value="P-loop containing nucleoside triphosphate hydrolases"/>
    <property type="match status" value="1"/>
</dbReference>
<dbReference type="InterPro" id="IPR027417">
    <property type="entry name" value="P-loop_NTPase"/>
</dbReference>
<dbReference type="EMBL" id="KN818259">
    <property type="protein sequence ID" value="KIL63414.1"/>
    <property type="molecule type" value="Genomic_DNA"/>
</dbReference>
<dbReference type="OrthoDB" id="4487085at2759"/>
<dbReference type="HOGENOM" id="CLU_1003059_0_0_1"/>
<proteinExistence type="predicted"/>
<dbReference type="Proteomes" id="UP000054549">
    <property type="component" value="Unassembled WGS sequence"/>
</dbReference>
<dbReference type="PANTHER" id="PTHR35205">
    <property type="entry name" value="NB-ARC AND TPR DOMAIN PROTEIN"/>
    <property type="match status" value="1"/>
</dbReference>
<evidence type="ECO:0000313" key="1">
    <source>
        <dbReference type="EMBL" id="KIL63414.1"/>
    </source>
</evidence>
<evidence type="ECO:0000313" key="2">
    <source>
        <dbReference type="Proteomes" id="UP000054549"/>
    </source>
</evidence>
<accession>A0A0C2T9R2</accession>
<dbReference type="InParanoid" id="A0A0C2T9R2"/>
<gene>
    <name evidence="1" type="ORF">M378DRAFT_79734</name>
</gene>
<organism evidence="1 2">
    <name type="scientific">Amanita muscaria (strain Koide BX008)</name>
    <dbReference type="NCBI Taxonomy" id="946122"/>
    <lineage>
        <taxon>Eukaryota</taxon>
        <taxon>Fungi</taxon>
        <taxon>Dikarya</taxon>
        <taxon>Basidiomycota</taxon>
        <taxon>Agaricomycotina</taxon>
        <taxon>Agaricomycetes</taxon>
        <taxon>Agaricomycetidae</taxon>
        <taxon>Agaricales</taxon>
        <taxon>Pluteineae</taxon>
        <taxon>Amanitaceae</taxon>
        <taxon>Amanita</taxon>
    </lineage>
</organism>
<dbReference type="AlphaFoldDB" id="A0A0C2T9R2"/>
<name>A0A0C2T9R2_AMAMK</name>
<sequence>MDATPSAESVLVWISDRDNWLMVFDNADGGYQVVEKFIPPGNGGSILITSRDQGLARITSGTCLEVTEMGEDEAIALLLKSAMIDNDSVNVATAAQKLIAALGCIPLAIDQVGAYVMSCGCGLDHYLELFMEYRARLMSDEDFRGASLYNKTTYGTWEISLEAIKCRAEGKNRAQSLAAQSALTLHKILAFLHHDNISEEIFKNAALNFMEREGEITDTLPQSISLLDSKTLFLNVDGKWDALQFEAGIRVLVSFSLIKSIGKLYSVHPLVQTWSRDR</sequence>
<dbReference type="Gene3D" id="3.40.50.300">
    <property type="entry name" value="P-loop containing nucleotide triphosphate hydrolases"/>
    <property type="match status" value="1"/>
</dbReference>
<evidence type="ECO:0008006" key="3">
    <source>
        <dbReference type="Google" id="ProtNLM"/>
    </source>
</evidence>
<feature type="non-terminal residue" evidence="1">
    <location>
        <position position="278"/>
    </location>
</feature>
<protein>
    <recommendedName>
        <fullName evidence="3">NB-ARC domain-containing protein</fullName>
    </recommendedName>
</protein>
<keyword evidence="2" id="KW-1185">Reference proteome</keyword>
<reference evidence="1 2" key="1">
    <citation type="submission" date="2014-04" db="EMBL/GenBank/DDBJ databases">
        <title>Evolutionary Origins and Diversification of the Mycorrhizal Mutualists.</title>
        <authorList>
            <consortium name="DOE Joint Genome Institute"/>
            <consortium name="Mycorrhizal Genomics Consortium"/>
            <person name="Kohler A."/>
            <person name="Kuo A."/>
            <person name="Nagy L.G."/>
            <person name="Floudas D."/>
            <person name="Copeland A."/>
            <person name="Barry K.W."/>
            <person name="Cichocki N."/>
            <person name="Veneault-Fourrey C."/>
            <person name="LaButti K."/>
            <person name="Lindquist E.A."/>
            <person name="Lipzen A."/>
            <person name="Lundell T."/>
            <person name="Morin E."/>
            <person name="Murat C."/>
            <person name="Riley R."/>
            <person name="Ohm R."/>
            <person name="Sun H."/>
            <person name="Tunlid A."/>
            <person name="Henrissat B."/>
            <person name="Grigoriev I.V."/>
            <person name="Hibbett D.S."/>
            <person name="Martin F."/>
        </authorList>
    </citation>
    <scope>NUCLEOTIDE SEQUENCE [LARGE SCALE GENOMIC DNA]</scope>
    <source>
        <strain evidence="1 2">Koide BX008</strain>
    </source>
</reference>
<dbReference type="PANTHER" id="PTHR35205:SF1">
    <property type="entry name" value="ZU5 DOMAIN-CONTAINING PROTEIN"/>
    <property type="match status" value="1"/>
</dbReference>
<dbReference type="STRING" id="946122.A0A0C2T9R2"/>